<feature type="domain" description="T9SS-like galactose binding" evidence="4">
    <location>
        <begin position="22"/>
        <end position="141"/>
    </location>
</feature>
<feature type="signal peptide" evidence="2">
    <location>
        <begin position="1"/>
        <end position="19"/>
    </location>
</feature>
<dbReference type="Proteomes" id="UP000600588">
    <property type="component" value="Unassembled WGS sequence"/>
</dbReference>
<accession>A0A8J6Q7T1</accession>
<dbReference type="NCBIfam" id="TIGR04183">
    <property type="entry name" value="Por_Secre_tail"/>
    <property type="match status" value="1"/>
</dbReference>
<dbReference type="Pfam" id="PF18962">
    <property type="entry name" value="Por_Secre_tail"/>
    <property type="match status" value="1"/>
</dbReference>
<feature type="chain" id="PRO_5035162991" evidence="2">
    <location>
        <begin position="20"/>
        <end position="391"/>
    </location>
</feature>
<evidence type="ECO:0000256" key="2">
    <source>
        <dbReference type="SAM" id="SignalP"/>
    </source>
</evidence>
<evidence type="ECO:0000259" key="4">
    <source>
        <dbReference type="Pfam" id="PF23759"/>
    </source>
</evidence>
<name>A0A8J6Q7T1_9FLAO</name>
<feature type="domain" description="Secretion system C-terminal sorting" evidence="3">
    <location>
        <begin position="314"/>
        <end position="390"/>
    </location>
</feature>
<protein>
    <submittedName>
        <fullName evidence="5">T9SS type A sorting domain-containing protein</fullName>
    </submittedName>
</protein>
<dbReference type="Pfam" id="PF23759">
    <property type="entry name" value="GBD_T9SS_assoc"/>
    <property type="match status" value="2"/>
</dbReference>
<evidence type="ECO:0000313" key="6">
    <source>
        <dbReference type="Proteomes" id="UP000600588"/>
    </source>
</evidence>
<dbReference type="InterPro" id="IPR056600">
    <property type="entry name" value="GBD_T9SS_assoc"/>
</dbReference>
<dbReference type="RefSeq" id="WP_188229791.1">
    <property type="nucleotide sequence ID" value="NZ_JACVXB010000002.1"/>
</dbReference>
<feature type="domain" description="T9SS-like galactose binding" evidence="4">
    <location>
        <begin position="161"/>
        <end position="255"/>
    </location>
</feature>
<evidence type="ECO:0000313" key="5">
    <source>
        <dbReference type="EMBL" id="MBD0832010.1"/>
    </source>
</evidence>
<reference evidence="5 6" key="1">
    <citation type="submission" date="2020-09" db="EMBL/GenBank/DDBJ databases">
        <title>TT11 complete genome.</title>
        <authorList>
            <person name="Wu Z."/>
        </authorList>
    </citation>
    <scope>NUCLEOTIDE SEQUENCE [LARGE SCALE GENOMIC DNA]</scope>
    <source>
        <strain evidence="5 6">TT11</strain>
    </source>
</reference>
<dbReference type="InterPro" id="IPR026444">
    <property type="entry name" value="Secre_tail"/>
</dbReference>
<organism evidence="5 6">
    <name type="scientific">Aestuariibaculum sediminum</name>
    <dbReference type="NCBI Taxonomy" id="2770637"/>
    <lineage>
        <taxon>Bacteria</taxon>
        <taxon>Pseudomonadati</taxon>
        <taxon>Bacteroidota</taxon>
        <taxon>Flavobacteriia</taxon>
        <taxon>Flavobacteriales</taxon>
        <taxon>Flavobacteriaceae</taxon>
    </lineage>
</organism>
<gene>
    <name evidence="5" type="ORF">ICJ83_07680</name>
</gene>
<evidence type="ECO:0000256" key="1">
    <source>
        <dbReference type="ARBA" id="ARBA00022729"/>
    </source>
</evidence>
<dbReference type="AlphaFoldDB" id="A0A8J6Q7T1"/>
<proteinExistence type="predicted"/>
<keyword evidence="6" id="KW-1185">Reference proteome</keyword>
<dbReference type="Gene3D" id="2.60.120.380">
    <property type="match status" value="1"/>
</dbReference>
<keyword evidence="1 2" id="KW-0732">Signal</keyword>
<evidence type="ECO:0000259" key="3">
    <source>
        <dbReference type="Pfam" id="PF18962"/>
    </source>
</evidence>
<sequence>MKKITPTLFLLFICYYAYAQPANNDCSGAIALILDDPATLVTIDGTVSDSGVADPGCASYNGADLWYTVSIPASGGVKITTSTNDNSITDTGLAAYTGADCNNLTLLKCNDDSSGSNTFSIILSADDQGTTVYIRVWEFESNQLGTFYIQAETFTPPAVATNDECINAIDLTLSSTCNPIIGSNNATASQGVPSTGGCGAYQGGDVWFRVIAPDSGHVIIETTEDDDESITDGAISMYSGTCGSLTLMQCDEAGNVNNTLYDFGRIEVTGLIPGDPYFIRFWSFDNRDIGTFKICAIDPESLSNSFVELPEFAMYPNPVGPDRIVSFKFKQVGNNADMMIFDLQGKVVLSRLGMSFNEDMVKVSVANMTSGIYFVKIISDHNILTKKLFIK</sequence>
<dbReference type="EMBL" id="JACVXB010000002">
    <property type="protein sequence ID" value="MBD0832010.1"/>
    <property type="molecule type" value="Genomic_DNA"/>
</dbReference>
<comment type="caution">
    <text evidence="5">The sequence shown here is derived from an EMBL/GenBank/DDBJ whole genome shotgun (WGS) entry which is preliminary data.</text>
</comment>